<dbReference type="Proteomes" id="UP001501588">
    <property type="component" value="Unassembled WGS sequence"/>
</dbReference>
<feature type="compositionally biased region" description="Polar residues" evidence="1">
    <location>
        <begin position="22"/>
        <end position="40"/>
    </location>
</feature>
<protein>
    <submittedName>
        <fullName evidence="2">Uncharacterized protein</fullName>
    </submittedName>
</protein>
<accession>A0ABN1FLX7</accession>
<evidence type="ECO:0000313" key="3">
    <source>
        <dbReference type="Proteomes" id="UP001501588"/>
    </source>
</evidence>
<keyword evidence="3" id="KW-1185">Reference proteome</keyword>
<feature type="region of interest" description="Disordered" evidence="1">
    <location>
        <begin position="1"/>
        <end position="44"/>
    </location>
</feature>
<feature type="compositionally biased region" description="Low complexity" evidence="1">
    <location>
        <begin position="79"/>
        <end position="89"/>
    </location>
</feature>
<evidence type="ECO:0000256" key="1">
    <source>
        <dbReference type="SAM" id="MobiDB-lite"/>
    </source>
</evidence>
<sequence length="146" mass="14658">MAFSSGAGKSKALPEWSPNPCRPSTTARGGSPPSGSQARNGSLAPSAITSASLASAACTVGTPAGLTTGAHAGVAARAASSTADAATVRRGPDKKKPPTRVRVGGQVNREASRLGDEGVRSVAPEDPVQLVVGWLQFSPARAGWVW</sequence>
<feature type="compositionally biased region" description="Basic and acidic residues" evidence="1">
    <location>
        <begin position="110"/>
        <end position="119"/>
    </location>
</feature>
<comment type="caution">
    <text evidence="2">The sequence shown here is derived from an EMBL/GenBank/DDBJ whole genome shotgun (WGS) entry which is preliminary data.</text>
</comment>
<name>A0ABN1FLX7_9PROT</name>
<evidence type="ECO:0000313" key="2">
    <source>
        <dbReference type="EMBL" id="GAA0593467.1"/>
    </source>
</evidence>
<gene>
    <name evidence="2" type="ORF">GCM10009416_34790</name>
</gene>
<proteinExistence type="predicted"/>
<dbReference type="EMBL" id="BAAAFZ010000055">
    <property type="protein sequence ID" value="GAA0593467.1"/>
    <property type="molecule type" value="Genomic_DNA"/>
</dbReference>
<feature type="region of interest" description="Disordered" evidence="1">
    <location>
        <begin position="79"/>
        <end position="120"/>
    </location>
</feature>
<organism evidence="2 3">
    <name type="scientific">Craurococcus roseus</name>
    <dbReference type="NCBI Taxonomy" id="77585"/>
    <lineage>
        <taxon>Bacteria</taxon>
        <taxon>Pseudomonadati</taxon>
        <taxon>Pseudomonadota</taxon>
        <taxon>Alphaproteobacteria</taxon>
        <taxon>Acetobacterales</taxon>
        <taxon>Acetobacteraceae</taxon>
        <taxon>Craurococcus</taxon>
    </lineage>
</organism>
<reference evidence="2 3" key="1">
    <citation type="journal article" date="2019" name="Int. J. Syst. Evol. Microbiol.">
        <title>The Global Catalogue of Microorganisms (GCM) 10K type strain sequencing project: providing services to taxonomists for standard genome sequencing and annotation.</title>
        <authorList>
            <consortium name="The Broad Institute Genomics Platform"/>
            <consortium name="The Broad Institute Genome Sequencing Center for Infectious Disease"/>
            <person name="Wu L."/>
            <person name="Ma J."/>
        </authorList>
    </citation>
    <scope>NUCLEOTIDE SEQUENCE [LARGE SCALE GENOMIC DNA]</scope>
    <source>
        <strain evidence="2 3">JCM 9933</strain>
    </source>
</reference>